<name>A0A921YMK4_MANSE</name>
<evidence type="ECO:0000313" key="2">
    <source>
        <dbReference type="Proteomes" id="UP000791440"/>
    </source>
</evidence>
<dbReference type="AlphaFoldDB" id="A0A921YMK4"/>
<accession>A0A921YMK4</accession>
<organism evidence="1 2">
    <name type="scientific">Manduca sexta</name>
    <name type="common">Tobacco hawkmoth</name>
    <name type="synonym">Tobacco hornworm</name>
    <dbReference type="NCBI Taxonomy" id="7130"/>
    <lineage>
        <taxon>Eukaryota</taxon>
        <taxon>Metazoa</taxon>
        <taxon>Ecdysozoa</taxon>
        <taxon>Arthropoda</taxon>
        <taxon>Hexapoda</taxon>
        <taxon>Insecta</taxon>
        <taxon>Pterygota</taxon>
        <taxon>Neoptera</taxon>
        <taxon>Endopterygota</taxon>
        <taxon>Lepidoptera</taxon>
        <taxon>Glossata</taxon>
        <taxon>Ditrysia</taxon>
        <taxon>Bombycoidea</taxon>
        <taxon>Sphingidae</taxon>
        <taxon>Sphinginae</taxon>
        <taxon>Sphingini</taxon>
        <taxon>Manduca</taxon>
    </lineage>
</organism>
<reference evidence="1" key="1">
    <citation type="journal article" date="2016" name="Insect Biochem. Mol. Biol.">
        <title>Multifaceted biological insights from a draft genome sequence of the tobacco hornworm moth, Manduca sexta.</title>
        <authorList>
            <person name="Kanost M.R."/>
            <person name="Arrese E.L."/>
            <person name="Cao X."/>
            <person name="Chen Y.R."/>
            <person name="Chellapilla S."/>
            <person name="Goldsmith M.R."/>
            <person name="Grosse-Wilde E."/>
            <person name="Heckel D.G."/>
            <person name="Herndon N."/>
            <person name="Jiang H."/>
            <person name="Papanicolaou A."/>
            <person name="Qu J."/>
            <person name="Soulages J.L."/>
            <person name="Vogel H."/>
            <person name="Walters J."/>
            <person name="Waterhouse R.M."/>
            <person name="Ahn S.J."/>
            <person name="Almeida F.C."/>
            <person name="An C."/>
            <person name="Aqrawi P."/>
            <person name="Bretschneider A."/>
            <person name="Bryant W.B."/>
            <person name="Bucks S."/>
            <person name="Chao H."/>
            <person name="Chevignon G."/>
            <person name="Christen J.M."/>
            <person name="Clarke D.F."/>
            <person name="Dittmer N.T."/>
            <person name="Ferguson L.C.F."/>
            <person name="Garavelou S."/>
            <person name="Gordon K.H.J."/>
            <person name="Gunaratna R.T."/>
            <person name="Han Y."/>
            <person name="Hauser F."/>
            <person name="He Y."/>
            <person name="Heidel-Fischer H."/>
            <person name="Hirsh A."/>
            <person name="Hu Y."/>
            <person name="Jiang H."/>
            <person name="Kalra D."/>
            <person name="Klinner C."/>
            <person name="Konig C."/>
            <person name="Kovar C."/>
            <person name="Kroll A.R."/>
            <person name="Kuwar S.S."/>
            <person name="Lee S.L."/>
            <person name="Lehman R."/>
            <person name="Li K."/>
            <person name="Li Z."/>
            <person name="Liang H."/>
            <person name="Lovelace S."/>
            <person name="Lu Z."/>
            <person name="Mansfield J.H."/>
            <person name="McCulloch K.J."/>
            <person name="Mathew T."/>
            <person name="Morton B."/>
            <person name="Muzny D.M."/>
            <person name="Neunemann D."/>
            <person name="Ongeri F."/>
            <person name="Pauchet Y."/>
            <person name="Pu L.L."/>
            <person name="Pyrousis I."/>
            <person name="Rao X.J."/>
            <person name="Redding A."/>
            <person name="Roesel C."/>
            <person name="Sanchez-Gracia A."/>
            <person name="Schaack S."/>
            <person name="Shukla A."/>
            <person name="Tetreau G."/>
            <person name="Wang Y."/>
            <person name="Xiong G.H."/>
            <person name="Traut W."/>
            <person name="Walsh T.K."/>
            <person name="Worley K.C."/>
            <person name="Wu D."/>
            <person name="Wu W."/>
            <person name="Wu Y.Q."/>
            <person name="Zhang X."/>
            <person name="Zou Z."/>
            <person name="Zucker H."/>
            <person name="Briscoe A.D."/>
            <person name="Burmester T."/>
            <person name="Clem R.J."/>
            <person name="Feyereisen R."/>
            <person name="Grimmelikhuijzen C.J.P."/>
            <person name="Hamodrakas S.J."/>
            <person name="Hansson B.S."/>
            <person name="Huguet E."/>
            <person name="Jermiin L.S."/>
            <person name="Lan Q."/>
            <person name="Lehman H.K."/>
            <person name="Lorenzen M."/>
            <person name="Merzendorfer H."/>
            <person name="Michalopoulos I."/>
            <person name="Morton D.B."/>
            <person name="Muthukrishnan S."/>
            <person name="Oakeshott J.G."/>
            <person name="Palmer W."/>
            <person name="Park Y."/>
            <person name="Passarelli A.L."/>
            <person name="Rozas J."/>
            <person name="Schwartz L.M."/>
            <person name="Smith W."/>
            <person name="Southgate A."/>
            <person name="Vilcinskas A."/>
            <person name="Vogt R."/>
            <person name="Wang P."/>
            <person name="Werren J."/>
            <person name="Yu X.Q."/>
            <person name="Zhou J.J."/>
            <person name="Brown S.J."/>
            <person name="Scherer S.E."/>
            <person name="Richards S."/>
            <person name="Blissard G.W."/>
        </authorList>
    </citation>
    <scope>NUCLEOTIDE SEQUENCE</scope>
</reference>
<sequence length="614" mass="69709">MERNYTQWKMCTISTSAYPFGDKRLSELTRGKSPDAVMLMLKTAPSATDVLEAVQANLQQMTPKHLLQALRMLFQLQKTGKVTHNTDDLIRDPAFGVLCQNFKKHARSIDVNEAIEATKFLSFLGVPVDSLIIQTMLQIIRCEINTINIRQIMFLDFILNRFEEKNHLVDALKLALPLAFQIHLPLEIDNDDLPLLRDMLAYCCSHDLPDRCINNVVTGILLHNQAIDAQIAKYITWALCQVNCTAEVFPTRAKLLNNCLVIMTQKLHELPYDDILRTAAKLKGRILEKHPEYYNEQLMDGIADYVVKNNLEFDKVLLVARVLSRIAHTHLGLVEYLCQLAVSNPTTLSNARTNVLFGFINCLSNSNYSPDPDQWNELRRQLSLNPILDAKSFTLPWAKMCLELASLGHYEDRLISRVLSQEFLDEYLSREQNTLDYLQLLTLNEAVKTFHTKEFKMPQEILDKAKSLYPTSLLSEELERSLAQGLGSPEYVVKNVMLQSGIVADALVCLKNGYPQKLPRLSGKGKVPIEQLNLPNGGIVVCIMNFKAGCFSMNSNRLRGTFRLILDTLEKQGYATVAINTNEWLNSPPHERTPYLLREISYKCSEIGMKLCAT</sequence>
<evidence type="ECO:0000313" key="1">
    <source>
        <dbReference type="EMBL" id="KAG6442050.1"/>
    </source>
</evidence>
<keyword evidence="2" id="KW-1185">Reference proteome</keyword>
<evidence type="ECO:0008006" key="3">
    <source>
        <dbReference type="Google" id="ProtNLM"/>
    </source>
</evidence>
<dbReference type="Proteomes" id="UP000791440">
    <property type="component" value="Unassembled WGS sequence"/>
</dbReference>
<proteinExistence type="predicted"/>
<reference evidence="1" key="2">
    <citation type="submission" date="2020-12" db="EMBL/GenBank/DDBJ databases">
        <authorList>
            <person name="Kanost M."/>
        </authorList>
    </citation>
    <scope>NUCLEOTIDE SEQUENCE</scope>
</reference>
<protein>
    <recommendedName>
        <fullName evidence="3">RAP domain-containing protein</fullName>
    </recommendedName>
</protein>
<dbReference type="EMBL" id="JH668290">
    <property type="protein sequence ID" value="KAG6442050.1"/>
    <property type="molecule type" value="Genomic_DNA"/>
</dbReference>
<gene>
    <name evidence="1" type="ORF">O3G_MSEX002115</name>
</gene>
<comment type="caution">
    <text evidence="1">The sequence shown here is derived from an EMBL/GenBank/DDBJ whole genome shotgun (WGS) entry which is preliminary data.</text>
</comment>